<keyword evidence="3 8" id="KW-0620">Polyamine biosynthesis</keyword>
<dbReference type="HAMAP" id="MF_01298">
    <property type="entry name" value="ArgDC"/>
    <property type="match status" value="1"/>
</dbReference>
<dbReference type="AlphaFoldDB" id="A0A401HBR4"/>
<dbReference type="NCBIfam" id="TIGR03330">
    <property type="entry name" value="SAM_DCase_Bsu"/>
    <property type="match status" value="1"/>
</dbReference>
<evidence type="ECO:0000256" key="6">
    <source>
        <dbReference type="ARBA" id="ARBA00023270"/>
    </source>
</evidence>
<keyword evidence="2 8" id="KW-0068">Autocatalytic cleavage</keyword>
<dbReference type="RefSeq" id="WP_131160781.1">
    <property type="nucleotide sequence ID" value="NZ_BDMD01000141.1"/>
</dbReference>
<feature type="active site" description="Proton acceptor; for processing activity" evidence="8">
    <location>
        <position position="75"/>
    </location>
</feature>
<comment type="PTM">
    <text evidence="8">Is synthesized initially as an inactive proenzyme. Formation of the active enzyme involves a self-maturation process in which the active site pyruvoyl group is generated from an internal serine residue via an autocatalytic post-translational modification. Two non-identical subunits are generated from the proenzyme in this reaction, and the pyruvate is formed at the N-terminus of the alpha chain, which is derived from the carboxyl end of the proenzyme. The post-translation cleavage follows an unusual pathway, termed non-hydrolytic serinolysis, in which the side chain hydroxyl group of the serine supplies its oxygen atom to form the C-terminus of the beta chain, while the remainder of the serine residue undergoes an oxidative deamination to produce ammonia and the pyruvoyl group blocking the N-terminus of the alpha chain.</text>
</comment>
<evidence type="ECO:0000256" key="8">
    <source>
        <dbReference type="HAMAP-Rule" id="MF_01298"/>
    </source>
</evidence>
<evidence type="ECO:0000256" key="1">
    <source>
        <dbReference type="ARBA" id="ARBA00022793"/>
    </source>
</evidence>
<keyword evidence="5 8" id="KW-0456">Lyase</keyword>
<reference evidence="9 10" key="1">
    <citation type="submission" date="2017-02" db="EMBL/GenBank/DDBJ databases">
        <title>isolation and characterization of a novel temperate virus Aeropyrum globular virus 1 infecting hyperthermophilic archaeon Aeropyrum.</title>
        <authorList>
            <person name="Yumiya M."/>
            <person name="Yoshida T."/>
            <person name="Sako Y."/>
        </authorList>
    </citation>
    <scope>NUCLEOTIDE SEQUENCE [LARGE SCALE GENOMIC DNA]</scope>
    <source>
        <strain evidence="9 10">YK1-12-2013</strain>
    </source>
</reference>
<evidence type="ECO:0000256" key="3">
    <source>
        <dbReference type="ARBA" id="ARBA00023115"/>
    </source>
</evidence>
<feature type="site" description="Cleavage (non-hydrolytic); by autolysis" evidence="8">
    <location>
        <begin position="69"/>
        <end position="70"/>
    </location>
</feature>
<accession>A0A401HBR4</accession>
<comment type="subunit">
    <text evidence="8">Heterooctamer of four alpha and four beta chains arranged as a tetramer of alpha/beta heterodimers.</text>
</comment>
<keyword evidence="7 8" id="KW-0670">Pyruvate</keyword>
<comment type="caution">
    <text evidence="9">The sequence shown here is derived from an EMBL/GenBank/DDBJ whole genome shotgun (WGS) entry which is preliminary data.</text>
</comment>
<dbReference type="UniPathway" id="UPA00186">
    <property type="reaction ID" value="UER00284"/>
</dbReference>
<comment type="similarity">
    <text evidence="8">Belongs to the prokaryotic AdoMetDC family. Type 1 subfamily.</text>
</comment>
<dbReference type="OrthoDB" id="114016at2157"/>
<comment type="function">
    <text evidence="8">Specifically catalyzes the decarboxylation of L-arginine to agmatine. Has no S-adenosylmethionine decarboxylase (AdoMetDC) activity.</text>
</comment>
<keyword evidence="1 8" id="KW-0210">Decarboxylase</keyword>
<protein>
    <recommendedName>
        <fullName evidence="8">Arginine decarboxylase proenzyme</fullName>
        <shortName evidence="8">ADC</shortName>
        <shortName evidence="8">ArgDC</shortName>
        <ecNumber evidence="8">4.1.1.19</ecNumber>
    </recommendedName>
    <alternativeName>
        <fullName evidence="8">Pyruvoyl-dependent arginine decarboxylase</fullName>
    </alternativeName>
    <component>
        <recommendedName>
            <fullName evidence="8">Arginine decarboxylase beta chain</fullName>
        </recommendedName>
    </component>
    <component>
        <recommendedName>
            <fullName evidence="8">Arginine decarboxylase alpha chain</fullName>
        </recommendedName>
    </component>
</protein>
<evidence type="ECO:0000313" key="10">
    <source>
        <dbReference type="Proteomes" id="UP000291213"/>
    </source>
</evidence>
<evidence type="ECO:0000256" key="2">
    <source>
        <dbReference type="ARBA" id="ARBA00022813"/>
    </source>
</evidence>
<dbReference type="PANTHER" id="PTHR33866">
    <property type="entry name" value="S-ADENOSYLMETHIONINE DECARBOXYLASE PROENZYME"/>
    <property type="match status" value="1"/>
</dbReference>
<dbReference type="Pfam" id="PF02675">
    <property type="entry name" value="AdoMet_dc"/>
    <property type="match status" value="1"/>
</dbReference>
<dbReference type="Proteomes" id="UP000291213">
    <property type="component" value="Unassembled WGS sequence"/>
</dbReference>
<dbReference type="InterPro" id="IPR017716">
    <property type="entry name" value="S-AdoMet_deCOase_pro-enz"/>
</dbReference>
<gene>
    <name evidence="9" type="ORF">apy_16060</name>
</gene>
<dbReference type="GO" id="GO:0006527">
    <property type="term" value="P:L-arginine catabolic process"/>
    <property type="evidence" value="ECO:0007669"/>
    <property type="project" value="UniProtKB-UniRule"/>
</dbReference>
<dbReference type="InterPro" id="IPR003826">
    <property type="entry name" value="AdoMetDC_fam_prok"/>
</dbReference>
<feature type="chain" id="PRO_5023230174" description="Arginine decarboxylase beta chain" evidence="8">
    <location>
        <begin position="1"/>
        <end position="69"/>
    </location>
</feature>
<dbReference type="EC" id="4.1.1.19" evidence="8"/>
<comment type="catalytic activity">
    <reaction evidence="8">
        <text>L-arginine + H(+) = agmatine + CO2</text>
        <dbReference type="Rhea" id="RHEA:17641"/>
        <dbReference type="ChEBI" id="CHEBI:15378"/>
        <dbReference type="ChEBI" id="CHEBI:16526"/>
        <dbReference type="ChEBI" id="CHEBI:32682"/>
        <dbReference type="ChEBI" id="CHEBI:58145"/>
        <dbReference type="EC" id="4.1.1.19"/>
    </reaction>
</comment>
<feature type="chain" id="PRO_5023230173" description="Arginine decarboxylase alpha chain" evidence="8">
    <location>
        <begin position="70"/>
        <end position="132"/>
    </location>
</feature>
<dbReference type="InterPro" id="IPR027549">
    <property type="entry name" value="ArgDC"/>
</dbReference>
<proteinExistence type="inferred from homology"/>
<dbReference type="GO" id="GO:0008295">
    <property type="term" value="P:spermidine biosynthetic process"/>
    <property type="evidence" value="ECO:0007669"/>
    <property type="project" value="InterPro"/>
</dbReference>
<dbReference type="SUPFAM" id="SSF56276">
    <property type="entry name" value="S-adenosylmethionine decarboxylase"/>
    <property type="match status" value="1"/>
</dbReference>
<dbReference type="EMBL" id="BDMD01000141">
    <property type="protein sequence ID" value="GBF09881.1"/>
    <property type="molecule type" value="Genomic_DNA"/>
</dbReference>
<evidence type="ECO:0000256" key="7">
    <source>
        <dbReference type="ARBA" id="ARBA00023317"/>
    </source>
</evidence>
<feature type="modified residue" description="Pyruvic acid (Ser); by autocatalysis" evidence="8">
    <location>
        <position position="70"/>
    </location>
</feature>
<dbReference type="GO" id="GO:0005829">
    <property type="term" value="C:cytosol"/>
    <property type="evidence" value="ECO:0007669"/>
    <property type="project" value="TreeGrafter"/>
</dbReference>
<comment type="pathway">
    <text evidence="8">Amine and polyamine biosynthesis; agmatine biosynthesis; agmatine from L-arginine: step 1/1.</text>
</comment>
<feature type="active site" description="Schiff-base intermediate with substrate; via pyruvic acid" evidence="8">
    <location>
        <position position="70"/>
    </location>
</feature>
<evidence type="ECO:0000313" key="9">
    <source>
        <dbReference type="EMBL" id="GBF09881.1"/>
    </source>
</evidence>
<keyword evidence="6 8" id="KW-0704">Schiff base</keyword>
<dbReference type="GO" id="GO:0004014">
    <property type="term" value="F:adenosylmethionine decarboxylase activity"/>
    <property type="evidence" value="ECO:0007669"/>
    <property type="project" value="InterPro"/>
</dbReference>
<name>A0A401HBR4_AERPX</name>
<evidence type="ECO:0000256" key="5">
    <source>
        <dbReference type="ARBA" id="ARBA00023239"/>
    </source>
</evidence>
<sequence length="132" mass="14987">MERREDIIVGKHVYGSLYGVPREKATDEEYLRGVVVRAAESAGATVHAVNSWTIPGEKGGVSVIVLVLESHLALHTWPEYDYATFDIYTCGDHTDPWKAFELLLSELKPQKYTVHYVDRSQEKTVLEAQPRR</sequence>
<dbReference type="HAMAP" id="MF_00464">
    <property type="entry name" value="AdoMetDC_1"/>
    <property type="match status" value="1"/>
</dbReference>
<evidence type="ECO:0000256" key="4">
    <source>
        <dbReference type="ARBA" id="ARBA00023145"/>
    </source>
</evidence>
<dbReference type="GO" id="GO:0008792">
    <property type="term" value="F:arginine decarboxylase activity"/>
    <property type="evidence" value="ECO:0007669"/>
    <property type="project" value="UniProtKB-UniRule"/>
</dbReference>
<organism evidence="9 10">
    <name type="scientific">Aeropyrum pernix</name>
    <dbReference type="NCBI Taxonomy" id="56636"/>
    <lineage>
        <taxon>Archaea</taxon>
        <taxon>Thermoproteota</taxon>
        <taxon>Thermoprotei</taxon>
        <taxon>Desulfurococcales</taxon>
        <taxon>Desulfurococcaceae</taxon>
        <taxon>Aeropyrum</taxon>
    </lineage>
</organism>
<dbReference type="Gene3D" id="3.60.90.10">
    <property type="entry name" value="S-adenosylmethionine decarboxylase"/>
    <property type="match status" value="1"/>
</dbReference>
<dbReference type="InterPro" id="IPR016067">
    <property type="entry name" value="S-AdoMet_deCO2ase_core"/>
</dbReference>
<keyword evidence="4 8" id="KW-0865">Zymogen</keyword>
<comment type="cofactor">
    <cofactor evidence="8">
        <name>pyruvate</name>
        <dbReference type="ChEBI" id="CHEBI:15361"/>
    </cofactor>
    <text evidence="8">Binds 1 pyruvoyl group covalently per subunit.</text>
</comment>
<feature type="active site" description="Proton donor; for catalytic activity" evidence="8">
    <location>
        <position position="90"/>
    </location>
</feature>
<dbReference type="PANTHER" id="PTHR33866:SF2">
    <property type="entry name" value="S-ADENOSYLMETHIONINE DECARBOXYLASE PROENZYME"/>
    <property type="match status" value="1"/>
</dbReference>